<dbReference type="AlphaFoldDB" id="A0A7S2LLP5"/>
<reference evidence="2" key="1">
    <citation type="submission" date="2021-01" db="EMBL/GenBank/DDBJ databases">
        <authorList>
            <person name="Corre E."/>
            <person name="Pelletier E."/>
            <person name="Niang G."/>
            <person name="Scheremetjew M."/>
            <person name="Finn R."/>
            <person name="Kale V."/>
            <person name="Holt S."/>
            <person name="Cochrane G."/>
            <person name="Meng A."/>
            <person name="Brown T."/>
            <person name="Cohen L."/>
        </authorList>
    </citation>
    <scope>NUCLEOTIDE SEQUENCE</scope>
    <source>
        <strain evidence="2">B650</strain>
    </source>
</reference>
<accession>A0A7S2LLP5</accession>
<evidence type="ECO:0000256" key="1">
    <source>
        <dbReference type="SAM" id="MobiDB-lite"/>
    </source>
</evidence>
<name>A0A7S2LLP5_9STRA</name>
<proteinExistence type="predicted"/>
<feature type="region of interest" description="Disordered" evidence="1">
    <location>
        <begin position="47"/>
        <end position="72"/>
    </location>
</feature>
<protein>
    <submittedName>
        <fullName evidence="2">Uncharacterized protein</fullName>
    </submittedName>
</protein>
<sequence>MRQQLLWHATTHFTRKTRQSVGFCLSEKRRAIWQKNLGHQQYFFSSTTTNGEHTDTEEDAAKRQRPNISSWRRDELNGIRDKLSNSTDEIKEVRSDEELQDMWRQMESRVTKRRRPMTVQEAALKGKAVGRRNVRPTDEEVWLDAGLYSKDEDDKGKQR</sequence>
<evidence type="ECO:0000313" key="2">
    <source>
        <dbReference type="EMBL" id="CAD9610149.1"/>
    </source>
</evidence>
<organism evidence="2">
    <name type="scientific">Leptocylindrus danicus</name>
    <dbReference type="NCBI Taxonomy" id="163516"/>
    <lineage>
        <taxon>Eukaryota</taxon>
        <taxon>Sar</taxon>
        <taxon>Stramenopiles</taxon>
        <taxon>Ochrophyta</taxon>
        <taxon>Bacillariophyta</taxon>
        <taxon>Coscinodiscophyceae</taxon>
        <taxon>Chaetocerotophycidae</taxon>
        <taxon>Leptocylindrales</taxon>
        <taxon>Leptocylindraceae</taxon>
        <taxon>Leptocylindrus</taxon>
    </lineage>
</organism>
<dbReference type="EMBL" id="HBGY01031545">
    <property type="protein sequence ID" value="CAD9610149.1"/>
    <property type="molecule type" value="Transcribed_RNA"/>
</dbReference>
<gene>
    <name evidence="2" type="ORF">LDAN0321_LOCUS19678</name>
</gene>